<dbReference type="GO" id="GO:0046872">
    <property type="term" value="F:metal ion binding"/>
    <property type="evidence" value="ECO:0007669"/>
    <property type="project" value="InterPro"/>
</dbReference>
<dbReference type="GO" id="GO:0005763">
    <property type="term" value="C:mitochondrial small ribosomal subunit"/>
    <property type="evidence" value="ECO:0007669"/>
    <property type="project" value="EnsemblFungi"/>
</dbReference>
<comment type="function">
    <text evidence="1">Component of the mitochondrial ribosome (mitoribosome), a dedicated translation machinery responsible for the synthesis of mitochondrial genome-encoded proteins, including at least some of the essential transmembrane subunits of the mitochondrial respiratory chain. The mitoribosomes are attached to the mitochondrial inner membrane and translation products are cotranslationally integrated into the membrane.</text>
</comment>
<evidence type="ECO:0000259" key="2">
    <source>
        <dbReference type="Pfam" id="PF02777"/>
    </source>
</evidence>
<accession>G0VIN5</accession>
<dbReference type="SUPFAM" id="SSF46609">
    <property type="entry name" value="Fe,Mn superoxide dismutase (SOD), N-terminal domain"/>
    <property type="match status" value="1"/>
</dbReference>
<dbReference type="FunCoup" id="G0VIN5">
    <property type="interactions" value="171"/>
</dbReference>
<evidence type="ECO:0000313" key="3">
    <source>
        <dbReference type="EMBL" id="CCC71361.1"/>
    </source>
</evidence>
<name>G0VIN5_NAUCA</name>
<sequence>MRGGIKICRYARGVRSLHTVPKLTNVSRLSKEGIPRILSGKGFDIAWNQYQLSMVNRLNLAVAGTALESMFPFHILLKTARDRHQAHIFNLASGLHNNHLFMENIIPGATTEGPSSLFLEKVRESFDGKSWDVVKEEMLEQSLTGCLGQGWLFLVEREDKRLESMICHNNGTPYYFGRNQMLDLNSSVTLAEFTHWEDMKSVIRDSSKGKLKEKNVVKDWTIPLICINLGDVAYLNDYGILKRREYVKNCLDNLNWSVINNRLYSSTSSL</sequence>
<dbReference type="HOGENOM" id="CLU_057349_1_1_1"/>
<dbReference type="OrthoDB" id="275227at2759"/>
<organism evidence="3 4">
    <name type="scientific">Naumovozyma castellii</name>
    <name type="common">Yeast</name>
    <name type="synonym">Saccharomyces castellii</name>
    <dbReference type="NCBI Taxonomy" id="27288"/>
    <lineage>
        <taxon>Eukaryota</taxon>
        <taxon>Fungi</taxon>
        <taxon>Dikarya</taxon>
        <taxon>Ascomycota</taxon>
        <taxon>Saccharomycotina</taxon>
        <taxon>Saccharomycetes</taxon>
        <taxon>Saccharomycetales</taxon>
        <taxon>Saccharomycetaceae</taxon>
        <taxon>Naumovozyma</taxon>
    </lineage>
</organism>
<dbReference type="Pfam" id="PF02777">
    <property type="entry name" value="Sod_Fe_C"/>
    <property type="match status" value="1"/>
</dbReference>
<protein>
    <recommendedName>
        <fullName evidence="2">Manganese/iron superoxide dismutase C-terminal domain-containing protein</fullName>
    </recommendedName>
</protein>
<dbReference type="GeneID" id="96905041"/>
<dbReference type="InterPro" id="IPR036324">
    <property type="entry name" value="Mn/Fe_SOD_N_sf"/>
</dbReference>
<evidence type="ECO:0000256" key="1">
    <source>
        <dbReference type="ARBA" id="ARBA00037226"/>
    </source>
</evidence>
<gene>
    <name evidence="3" type="primary">NCAS0H00510</name>
    <name evidence="3" type="ordered locus">NCAS_0H00510</name>
</gene>
<evidence type="ECO:0000313" key="4">
    <source>
        <dbReference type="Proteomes" id="UP000001640"/>
    </source>
</evidence>
<feature type="domain" description="Manganese/iron superoxide dismutase C-terminal" evidence="2">
    <location>
        <begin position="213"/>
        <end position="262"/>
    </location>
</feature>
<reference key="2">
    <citation type="submission" date="2011-08" db="EMBL/GenBank/DDBJ databases">
        <title>Genome sequence of Naumovozyma castellii.</title>
        <authorList>
            <person name="Gordon J.L."/>
            <person name="Armisen D."/>
            <person name="Proux-Wera E."/>
            <person name="OhEigeartaigh S.S."/>
            <person name="Byrne K.P."/>
            <person name="Wolfe K.H."/>
        </authorList>
    </citation>
    <scope>NUCLEOTIDE SEQUENCE</scope>
    <source>
        <strain>Type strain:CBS 4309</strain>
    </source>
</reference>
<dbReference type="PANTHER" id="PTHR43595">
    <property type="entry name" value="37S RIBOSOMAL PROTEIN S26, MITOCHONDRIAL"/>
    <property type="match status" value="1"/>
</dbReference>
<dbReference type="InterPro" id="IPR036314">
    <property type="entry name" value="SOD_C_sf"/>
</dbReference>
<dbReference type="GO" id="GO:0004784">
    <property type="term" value="F:superoxide dismutase activity"/>
    <property type="evidence" value="ECO:0007669"/>
    <property type="project" value="InterPro"/>
</dbReference>
<dbReference type="SUPFAM" id="SSF54719">
    <property type="entry name" value="Fe,Mn superoxide dismutase (SOD), C-terminal domain"/>
    <property type="match status" value="1"/>
</dbReference>
<dbReference type="EMBL" id="HE576759">
    <property type="protein sequence ID" value="CCC71361.1"/>
    <property type="molecule type" value="Genomic_DNA"/>
</dbReference>
<proteinExistence type="predicted"/>
<dbReference type="eggNOG" id="KOG0876">
    <property type="taxonomic scope" value="Eukaryota"/>
</dbReference>
<dbReference type="InterPro" id="IPR019832">
    <property type="entry name" value="Mn/Fe_SOD_C"/>
</dbReference>
<dbReference type="InParanoid" id="G0VIN5"/>
<dbReference type="OMA" id="MTAREPN"/>
<reference evidence="3 4" key="1">
    <citation type="journal article" date="2011" name="Proc. Natl. Acad. Sci. U.S.A.">
        <title>Evolutionary erosion of yeast sex chromosomes by mating-type switching accidents.</title>
        <authorList>
            <person name="Gordon J.L."/>
            <person name="Armisen D."/>
            <person name="Proux-Wera E."/>
            <person name="Oheigeartaigh S.S."/>
            <person name="Byrne K.P."/>
            <person name="Wolfe K.H."/>
        </authorList>
    </citation>
    <scope>NUCLEOTIDE SEQUENCE [LARGE SCALE GENOMIC DNA]</scope>
    <source>
        <strain evidence="4">ATCC 76901 / BCRC 22586 / CBS 4309 / NBRC 1992 / NRRL Y-12630</strain>
    </source>
</reference>
<dbReference type="KEGG" id="ncs:NCAS_0H00510"/>
<dbReference type="PANTHER" id="PTHR43595:SF2">
    <property type="entry name" value="SMALL RIBOSOMAL SUBUNIT PROTEIN MS42"/>
    <property type="match status" value="1"/>
</dbReference>
<dbReference type="RefSeq" id="XP_003677711.1">
    <property type="nucleotide sequence ID" value="XM_003677663.1"/>
</dbReference>
<keyword evidence="4" id="KW-1185">Reference proteome</keyword>
<dbReference type="STRING" id="1064592.G0VIN5"/>
<dbReference type="AlphaFoldDB" id="G0VIN5"/>
<dbReference type="Proteomes" id="UP000001640">
    <property type="component" value="Chromosome 8"/>
</dbReference>
<dbReference type="GO" id="GO:0003735">
    <property type="term" value="F:structural constituent of ribosome"/>
    <property type="evidence" value="ECO:0007669"/>
    <property type="project" value="EnsemblFungi"/>
</dbReference>
<dbReference type="Gene3D" id="3.55.40.20">
    <property type="entry name" value="Iron/manganese superoxide dismutase, C-terminal domain"/>
    <property type="match status" value="1"/>
</dbReference>